<evidence type="ECO:0000256" key="1">
    <source>
        <dbReference type="ARBA" id="ARBA00004609"/>
    </source>
</evidence>
<accession>A0A5K1G0P6</accession>
<keyword evidence="3" id="KW-0336">GPI-anchor</keyword>
<dbReference type="PRINTS" id="PR00382">
    <property type="entry name" value="LIPIDTRNSFER"/>
</dbReference>
<keyword evidence="4 8" id="KW-0732">Signal</keyword>
<organism evidence="10">
    <name type="scientific">Nymphaea colorata</name>
    <name type="common">pocket water lily</name>
    <dbReference type="NCBI Taxonomy" id="210225"/>
    <lineage>
        <taxon>Eukaryota</taxon>
        <taxon>Viridiplantae</taxon>
        <taxon>Streptophyta</taxon>
        <taxon>Embryophyta</taxon>
        <taxon>Tracheophyta</taxon>
        <taxon>Spermatophyta</taxon>
        <taxon>Magnoliopsida</taxon>
        <taxon>Nymphaeales</taxon>
        <taxon>Nymphaeaceae</taxon>
        <taxon>Nymphaea</taxon>
    </lineage>
</organism>
<protein>
    <recommendedName>
        <fullName evidence="9">Bifunctional inhibitor/plant lipid transfer protein/seed storage helical domain-containing protein</fullName>
    </recommendedName>
</protein>
<dbReference type="GO" id="GO:0008289">
    <property type="term" value="F:lipid binding"/>
    <property type="evidence" value="ECO:0007669"/>
    <property type="project" value="InterPro"/>
</dbReference>
<keyword evidence="5" id="KW-1015">Disulfide bond</keyword>
<proteinExistence type="inferred from homology"/>
<dbReference type="GO" id="GO:0005886">
    <property type="term" value="C:plasma membrane"/>
    <property type="evidence" value="ECO:0007669"/>
    <property type="project" value="UniProtKB-SubCell"/>
</dbReference>
<dbReference type="InterPro" id="IPR043325">
    <property type="entry name" value="LTSS"/>
</dbReference>
<dbReference type="GO" id="GO:0006869">
    <property type="term" value="P:lipid transport"/>
    <property type="evidence" value="ECO:0007669"/>
    <property type="project" value="InterPro"/>
</dbReference>
<dbReference type="InterPro" id="IPR016140">
    <property type="entry name" value="Bifunc_inhib/LTP/seed_store"/>
</dbReference>
<reference evidence="10" key="1">
    <citation type="submission" date="2019-09" db="EMBL/GenBank/DDBJ databases">
        <authorList>
            <person name="Zhang L."/>
        </authorList>
    </citation>
    <scope>NUCLEOTIDE SEQUENCE</scope>
</reference>
<evidence type="ECO:0000256" key="8">
    <source>
        <dbReference type="SAM" id="SignalP"/>
    </source>
</evidence>
<feature type="domain" description="Bifunctional inhibitor/plant lipid transfer protein/seed storage helical" evidence="9">
    <location>
        <begin position="41"/>
        <end position="119"/>
    </location>
</feature>
<evidence type="ECO:0000313" key="10">
    <source>
        <dbReference type="EMBL" id="VVW68262.1"/>
    </source>
</evidence>
<evidence type="ECO:0000256" key="4">
    <source>
        <dbReference type="ARBA" id="ARBA00022729"/>
    </source>
</evidence>
<keyword evidence="3" id="KW-0472">Membrane</keyword>
<evidence type="ECO:0000256" key="3">
    <source>
        <dbReference type="ARBA" id="ARBA00022622"/>
    </source>
</evidence>
<comment type="similarity">
    <text evidence="2">Belongs to the plant LTP family.</text>
</comment>
<dbReference type="FunFam" id="1.10.110.10:FF:000001">
    <property type="entry name" value="Bifunctional inhibitor/lipid-transfer protein/seed storage 2S albumin superfamily protein"/>
    <property type="match status" value="1"/>
</dbReference>
<dbReference type="GO" id="GO:0098552">
    <property type="term" value="C:side of membrane"/>
    <property type="evidence" value="ECO:0007669"/>
    <property type="project" value="UniProtKB-KW"/>
</dbReference>
<dbReference type="Gene3D" id="1.10.110.10">
    <property type="entry name" value="Plant lipid-transfer and hydrophobic proteins"/>
    <property type="match status" value="1"/>
</dbReference>
<dbReference type="SUPFAM" id="SSF47699">
    <property type="entry name" value="Bifunctional inhibitor/lipid-transfer protein/seed storage 2S albumin"/>
    <property type="match status" value="1"/>
</dbReference>
<keyword evidence="6" id="KW-0325">Glycoprotein</keyword>
<dbReference type="EMBL" id="LR721786">
    <property type="protein sequence ID" value="VVW68262.1"/>
    <property type="molecule type" value="Genomic_DNA"/>
</dbReference>
<evidence type="ECO:0000256" key="7">
    <source>
        <dbReference type="ARBA" id="ARBA00023288"/>
    </source>
</evidence>
<feature type="signal peptide" evidence="8">
    <location>
        <begin position="1"/>
        <end position="23"/>
    </location>
</feature>
<dbReference type="Pfam" id="PF14368">
    <property type="entry name" value="LTP_2"/>
    <property type="match status" value="1"/>
</dbReference>
<name>A0A5K1G0P6_9MAGN</name>
<dbReference type="InterPro" id="IPR000528">
    <property type="entry name" value="Plant_nsLTP"/>
</dbReference>
<gene>
    <name evidence="10" type="ORF">NYM_LOCUS25404</name>
</gene>
<evidence type="ECO:0000256" key="2">
    <source>
        <dbReference type="ARBA" id="ARBA00009748"/>
    </source>
</evidence>
<dbReference type="AlphaFoldDB" id="A0A5K1G0P6"/>
<evidence type="ECO:0000256" key="6">
    <source>
        <dbReference type="ARBA" id="ARBA00023180"/>
    </source>
</evidence>
<feature type="chain" id="PRO_5023851080" description="Bifunctional inhibitor/plant lipid transfer protein/seed storage helical domain-containing protein" evidence="8">
    <location>
        <begin position="24"/>
        <end position="134"/>
    </location>
</feature>
<evidence type="ECO:0000259" key="9">
    <source>
        <dbReference type="SMART" id="SM00499"/>
    </source>
</evidence>
<dbReference type="InterPro" id="IPR036312">
    <property type="entry name" value="Bifun_inhib/LTP/seed_sf"/>
</dbReference>
<sequence>MGRSGTWTAMFVVAVAMLGVVAAVDLCAPAPQPAPPPGPDCYSIVLAMADCLGFVQNGSTQAKPSAACCDGMKSVLKQGPQCLCLVLRDSGSLGIAVNTTKALELPGACGVSAPRISQCYGAGATSSSLSLVFF</sequence>
<comment type="subcellular location">
    <subcellularLocation>
        <location evidence="1">Cell membrane</location>
        <topology evidence="1">Lipid-anchor</topology>
        <topology evidence="1">GPI-anchor</topology>
    </subcellularLocation>
</comment>
<keyword evidence="7" id="KW-0449">Lipoprotein</keyword>
<dbReference type="SMART" id="SM00499">
    <property type="entry name" value="AAI"/>
    <property type="match status" value="1"/>
</dbReference>
<evidence type="ECO:0000256" key="5">
    <source>
        <dbReference type="ARBA" id="ARBA00023157"/>
    </source>
</evidence>
<dbReference type="PANTHER" id="PTHR33044">
    <property type="entry name" value="BIFUNCTIONAL INHIBITOR/LIPID-TRANSFER PROTEIN/SEED STORAGE 2S ALBUMIN SUPERFAMILY PROTEIN-RELATED"/>
    <property type="match status" value="1"/>
</dbReference>
<dbReference type="CDD" id="cd00010">
    <property type="entry name" value="AAI_LTSS"/>
    <property type="match status" value="1"/>
</dbReference>
<dbReference type="Gramene" id="NC8G0214800.1">
    <property type="protein sequence ID" value="NC8G0214800.1:cds"/>
    <property type="gene ID" value="NC8G0214800"/>
</dbReference>